<reference evidence="1 2" key="1">
    <citation type="submission" date="2019-07" db="EMBL/GenBank/DDBJ databases">
        <authorList>
            <person name="Divens A.M."/>
            <person name="Garlena R.A."/>
            <person name="Russell D.A."/>
            <person name="Pope W.H."/>
            <person name="Jacobs-Sera D."/>
            <person name="Hatfull G.F."/>
        </authorList>
    </citation>
    <scope>NUCLEOTIDE SEQUENCE [LARGE SCALE GENOMIC DNA]</scope>
</reference>
<evidence type="ECO:0000313" key="1">
    <source>
        <dbReference type="EMBL" id="QFG14134.1"/>
    </source>
</evidence>
<organism evidence="1 2">
    <name type="scientific">Mycobacterium phage Curiosium</name>
    <dbReference type="NCBI Taxonomy" id="2599859"/>
    <lineage>
        <taxon>Viruses</taxon>
        <taxon>Duplodnaviria</taxon>
        <taxon>Heunggongvirae</taxon>
        <taxon>Uroviricota</taxon>
        <taxon>Caudoviricetes</taxon>
        <taxon>Weiservirinae</taxon>
        <taxon>Anayavirus</taxon>
        <taxon>Anayavirus curiosium</taxon>
    </lineage>
</organism>
<dbReference type="GeneID" id="60324542"/>
<proteinExistence type="predicted"/>
<dbReference type="RefSeq" id="YP_009953079.1">
    <property type="nucleotide sequence ID" value="NC_051618.1"/>
</dbReference>
<dbReference type="KEGG" id="vg:60324542"/>
<evidence type="ECO:0000313" key="2">
    <source>
        <dbReference type="Proteomes" id="UP000326870"/>
    </source>
</evidence>
<protein>
    <submittedName>
        <fullName evidence="1">Uncharacterized protein</fullName>
    </submittedName>
</protein>
<dbReference type="Proteomes" id="UP000326870">
    <property type="component" value="Segment"/>
</dbReference>
<dbReference type="EMBL" id="MN234226">
    <property type="protein sequence ID" value="QFG14134.1"/>
    <property type="molecule type" value="Genomic_DNA"/>
</dbReference>
<gene>
    <name evidence="1" type="primary">91</name>
    <name evidence="1" type="ORF">PBI_CURIOSIUM_91</name>
</gene>
<keyword evidence="2" id="KW-1185">Reference proteome</keyword>
<accession>A0A5J6TVQ4</accession>
<sequence>MKARFGAVVVAGMSLAGLFGSSAVAVADDAPSAVSGAPAASAAAPSVGDGLRSLMEFNRKRPLQKYPSPVVRYVQVLGDPIFNRRLVDGVENQFAVALYDSQAGQEYRKAFGMAADDDGAEGFCGGPGGCDGYVKGILNTPLPVPRVSAADRVNVVGFAQRTGGCKGLPTGALQRCQSARK</sequence>
<name>A0A5J6TVQ4_9CAUD</name>